<organism evidence="1 2">
    <name type="scientific">Streptomyces coacervatus</name>
    <dbReference type="NCBI Taxonomy" id="647381"/>
    <lineage>
        <taxon>Bacteria</taxon>
        <taxon>Bacillati</taxon>
        <taxon>Actinomycetota</taxon>
        <taxon>Actinomycetes</taxon>
        <taxon>Kitasatosporales</taxon>
        <taxon>Streptomycetaceae</taxon>
        <taxon>Streptomyces</taxon>
    </lineage>
</organism>
<dbReference type="RefSeq" id="WP_275772476.1">
    <property type="nucleotide sequence ID" value="NZ_BAABDE010000020.1"/>
</dbReference>
<gene>
    <name evidence="1" type="ORF">GCM10022403_048320</name>
</gene>
<protein>
    <recommendedName>
        <fullName evidence="3">Galactose oxidase</fullName>
    </recommendedName>
</protein>
<comment type="caution">
    <text evidence="1">The sequence shown here is derived from an EMBL/GenBank/DDBJ whole genome shotgun (WGS) entry which is preliminary data.</text>
</comment>
<name>A0ABP7I3B9_9ACTN</name>
<evidence type="ECO:0008006" key="3">
    <source>
        <dbReference type="Google" id="ProtNLM"/>
    </source>
</evidence>
<proteinExistence type="predicted"/>
<evidence type="ECO:0000313" key="1">
    <source>
        <dbReference type="EMBL" id="GAA3808518.1"/>
    </source>
</evidence>
<evidence type="ECO:0000313" key="2">
    <source>
        <dbReference type="Proteomes" id="UP001501009"/>
    </source>
</evidence>
<dbReference type="EMBL" id="BAABDE010000020">
    <property type="protein sequence ID" value="GAA3808518.1"/>
    <property type="molecule type" value="Genomic_DNA"/>
</dbReference>
<sequence>MGHTLTYDLARNRCVLFGGTGEGTLGFGEVTLADTWAWDGT</sequence>
<reference evidence="2" key="1">
    <citation type="journal article" date="2019" name="Int. J. Syst. Evol. Microbiol.">
        <title>The Global Catalogue of Microorganisms (GCM) 10K type strain sequencing project: providing services to taxonomists for standard genome sequencing and annotation.</title>
        <authorList>
            <consortium name="The Broad Institute Genomics Platform"/>
            <consortium name="The Broad Institute Genome Sequencing Center for Infectious Disease"/>
            <person name="Wu L."/>
            <person name="Ma J."/>
        </authorList>
    </citation>
    <scope>NUCLEOTIDE SEQUENCE [LARGE SCALE GENOMIC DNA]</scope>
    <source>
        <strain evidence="2">JCM 17138</strain>
    </source>
</reference>
<keyword evidence="2" id="KW-1185">Reference proteome</keyword>
<accession>A0ABP7I3B9</accession>
<dbReference type="Proteomes" id="UP001501009">
    <property type="component" value="Unassembled WGS sequence"/>
</dbReference>